<accession>A0A0F9QKG2</accession>
<gene>
    <name evidence="2" type="ORF">LCGC14_0691110</name>
</gene>
<organism evidence="2">
    <name type="scientific">marine sediment metagenome</name>
    <dbReference type="NCBI Taxonomy" id="412755"/>
    <lineage>
        <taxon>unclassified sequences</taxon>
        <taxon>metagenomes</taxon>
        <taxon>ecological metagenomes</taxon>
    </lineage>
</organism>
<dbReference type="EMBL" id="LAZR01001439">
    <property type="protein sequence ID" value="KKN44635.1"/>
    <property type="molecule type" value="Genomic_DNA"/>
</dbReference>
<sequence>MNQIDLIFNKDLILSRLRTFGSPKRLVMSHDLFINAAVLILIVPHKKKPYDLILINRTNRKSDKYSGEMSFPGGESQKIRSEIR</sequence>
<evidence type="ECO:0000313" key="2">
    <source>
        <dbReference type="EMBL" id="KKN44635.1"/>
    </source>
</evidence>
<evidence type="ECO:0008006" key="3">
    <source>
        <dbReference type="Google" id="ProtNLM"/>
    </source>
</evidence>
<reference evidence="2" key="1">
    <citation type="journal article" date="2015" name="Nature">
        <title>Complex archaea that bridge the gap between prokaryotes and eukaryotes.</title>
        <authorList>
            <person name="Spang A."/>
            <person name="Saw J.H."/>
            <person name="Jorgensen S.L."/>
            <person name="Zaremba-Niedzwiedzka K."/>
            <person name="Martijn J."/>
            <person name="Lind A.E."/>
            <person name="van Eijk R."/>
            <person name="Schleper C."/>
            <person name="Guy L."/>
            <person name="Ettema T.J."/>
        </authorList>
    </citation>
    <scope>NUCLEOTIDE SEQUENCE</scope>
</reference>
<comment type="caution">
    <text evidence="2">The sequence shown here is derived from an EMBL/GenBank/DDBJ whole genome shotgun (WGS) entry which is preliminary data.</text>
</comment>
<proteinExistence type="predicted"/>
<protein>
    <recommendedName>
        <fullName evidence="3">Nudix hydrolase domain-containing protein</fullName>
    </recommendedName>
</protein>
<evidence type="ECO:0000256" key="1">
    <source>
        <dbReference type="SAM" id="MobiDB-lite"/>
    </source>
</evidence>
<name>A0A0F9QKG2_9ZZZZ</name>
<feature type="region of interest" description="Disordered" evidence="1">
    <location>
        <begin position="63"/>
        <end position="84"/>
    </location>
</feature>
<dbReference type="AlphaFoldDB" id="A0A0F9QKG2"/>